<dbReference type="HOGENOM" id="CLU_3388295_0_0_9"/>
<dbReference type="AlphaFoldDB" id="A5ZS41"/>
<proteinExistence type="predicted"/>
<dbReference type="EMBL" id="AAVO02000006">
    <property type="protein sequence ID" value="EDM87638.1"/>
    <property type="molecule type" value="Genomic_DNA"/>
</dbReference>
<name>A5ZS41_9FIRM</name>
<comment type="caution">
    <text evidence="1">The sequence shown here is derived from an EMBL/GenBank/DDBJ whole genome shotgun (WGS) entry which is preliminary data.</text>
</comment>
<evidence type="ECO:0000313" key="2">
    <source>
        <dbReference type="Proteomes" id="UP000006002"/>
    </source>
</evidence>
<organism evidence="1 2">
    <name type="scientific">Blautia obeum ATCC 29174</name>
    <dbReference type="NCBI Taxonomy" id="411459"/>
    <lineage>
        <taxon>Bacteria</taxon>
        <taxon>Bacillati</taxon>
        <taxon>Bacillota</taxon>
        <taxon>Clostridia</taxon>
        <taxon>Lachnospirales</taxon>
        <taxon>Lachnospiraceae</taxon>
        <taxon>Blautia</taxon>
    </lineage>
</organism>
<dbReference type="Proteomes" id="UP000006002">
    <property type="component" value="Unassembled WGS sequence"/>
</dbReference>
<accession>A5ZS41</accession>
<sequence>MQSPYIAPYSIKSIDNEALHEEELEKNSCFSQ</sequence>
<reference evidence="1 2" key="1">
    <citation type="submission" date="2007-03" db="EMBL/GenBank/DDBJ databases">
        <authorList>
            <person name="Fulton L."/>
            <person name="Clifton S."/>
            <person name="Fulton B."/>
            <person name="Xu J."/>
            <person name="Minx P."/>
            <person name="Pepin K.H."/>
            <person name="Johnson M."/>
            <person name="Thiruvilangam P."/>
            <person name="Bhonagiri V."/>
            <person name="Nash W.E."/>
            <person name="Mardis E.R."/>
            <person name="Wilson R.K."/>
        </authorList>
    </citation>
    <scope>NUCLEOTIDE SEQUENCE [LARGE SCALE GENOMIC DNA]</scope>
    <source>
        <strain evidence="1 2">ATCC 29174</strain>
    </source>
</reference>
<reference evidence="1 2" key="2">
    <citation type="submission" date="2007-04" db="EMBL/GenBank/DDBJ databases">
        <title>Draft genome sequence of Ruminococcus obeum (ATCC 29174).</title>
        <authorList>
            <person name="Sudarsanam P."/>
            <person name="Ley R."/>
            <person name="Guruge J."/>
            <person name="Turnbaugh P.J."/>
            <person name="Mahowald M."/>
            <person name="Liep D."/>
            <person name="Gordon J."/>
        </authorList>
    </citation>
    <scope>NUCLEOTIDE SEQUENCE [LARGE SCALE GENOMIC DNA]</scope>
    <source>
        <strain evidence="1 2">ATCC 29174</strain>
    </source>
</reference>
<protein>
    <submittedName>
        <fullName evidence="1">Uncharacterized protein</fullName>
    </submittedName>
</protein>
<evidence type="ECO:0000313" key="1">
    <source>
        <dbReference type="EMBL" id="EDM87638.1"/>
    </source>
</evidence>
<gene>
    <name evidence="1" type="ORF">RUMOBE_01819</name>
</gene>